<reference evidence="5 6" key="2">
    <citation type="journal article" date="2012" name="PLoS ONE">
        <title>An ancient pathway combining carbon dioxide fixation with the generation and utilization of a sodium ion gradient for ATP synthesis.</title>
        <authorList>
            <person name="Poehlein A."/>
            <person name="Schmidt S."/>
            <person name="Kaster A.K."/>
            <person name="Goenrich M."/>
            <person name="Vollmers J."/>
            <person name="Thurmer A."/>
            <person name="Bertsch J."/>
            <person name="Schuchmann K."/>
            <person name="Voigt B."/>
            <person name="Hecker M."/>
            <person name="Daniel R."/>
            <person name="Thauer R.K."/>
            <person name="Gottschalk G."/>
            <person name="Muller V."/>
        </authorList>
    </citation>
    <scope>NUCLEOTIDE SEQUENCE [LARGE SCALE GENOMIC DNA]</scope>
    <source>
        <strain evidence="6">ATCC 29683 / DSM 1030 / JCM 2381 / KCTC 1655 / WB1</strain>
    </source>
</reference>
<dbReference type="Proteomes" id="UP000007177">
    <property type="component" value="Chromosome"/>
</dbReference>
<dbReference type="InterPro" id="IPR012312">
    <property type="entry name" value="Hemerythrin-like"/>
</dbReference>
<dbReference type="SUPFAM" id="SSF47188">
    <property type="entry name" value="Hemerythrin-like"/>
    <property type="match status" value="1"/>
</dbReference>
<dbReference type="STRING" id="931626.Awo_c20290"/>
<organism evidence="5 6">
    <name type="scientific">Acetobacterium woodii (strain ATCC 29683 / DSM 1030 / JCM 2381 / KCTC 1655 / WB1)</name>
    <dbReference type="NCBI Taxonomy" id="931626"/>
    <lineage>
        <taxon>Bacteria</taxon>
        <taxon>Bacillati</taxon>
        <taxon>Bacillota</taxon>
        <taxon>Clostridia</taxon>
        <taxon>Eubacteriales</taxon>
        <taxon>Eubacteriaceae</taxon>
        <taxon>Acetobacterium</taxon>
    </lineage>
</organism>
<dbReference type="PANTHER" id="PTHR37164:SF1">
    <property type="entry name" value="BACTERIOHEMERYTHRIN"/>
    <property type="match status" value="1"/>
</dbReference>
<proteinExistence type="inferred from homology"/>
<dbReference type="InterPro" id="IPR050669">
    <property type="entry name" value="Hemerythrin"/>
</dbReference>
<dbReference type="eggNOG" id="COG2703">
    <property type="taxonomic scope" value="Bacteria"/>
</dbReference>
<dbReference type="NCBIfam" id="TIGR02481">
    <property type="entry name" value="hemeryth_dom"/>
    <property type="match status" value="1"/>
</dbReference>
<reference evidence="6" key="1">
    <citation type="submission" date="2011-07" db="EMBL/GenBank/DDBJ databases">
        <title>Complete genome sequence of Acetobacterium woodii.</title>
        <authorList>
            <person name="Poehlein A."/>
            <person name="Schmidt S."/>
            <person name="Kaster A.-K."/>
            <person name="Goenrich M."/>
            <person name="Vollmers J."/>
            <person name="Thuermer A."/>
            <person name="Gottschalk G."/>
            <person name="Thauer R.K."/>
            <person name="Daniel R."/>
            <person name="Mueller V."/>
        </authorList>
    </citation>
    <scope>NUCLEOTIDE SEQUENCE [LARGE SCALE GENOMIC DNA]</scope>
    <source>
        <strain evidence="6">ATCC 29683 / DSM 1030 / JCM 2381 / KCTC 1655 / WB1</strain>
    </source>
</reference>
<dbReference type="AlphaFoldDB" id="H6LKL5"/>
<accession>H6LKL5</accession>
<evidence type="ECO:0000256" key="1">
    <source>
        <dbReference type="ARBA" id="ARBA00010587"/>
    </source>
</evidence>
<dbReference type="NCBIfam" id="NF033749">
    <property type="entry name" value="bact_hemeryth"/>
    <property type="match status" value="1"/>
</dbReference>
<evidence type="ECO:0000256" key="2">
    <source>
        <dbReference type="ARBA" id="ARBA00022723"/>
    </source>
</evidence>
<dbReference type="EMBL" id="CP002987">
    <property type="protein sequence ID" value="AFA48807.1"/>
    <property type="molecule type" value="Genomic_DNA"/>
</dbReference>
<evidence type="ECO:0000313" key="5">
    <source>
        <dbReference type="EMBL" id="AFA48807.1"/>
    </source>
</evidence>
<dbReference type="OrthoDB" id="9797092at2"/>
<dbReference type="HOGENOM" id="CLU_086902_3_1_9"/>
<dbReference type="KEGG" id="awo:Awo_c20290"/>
<dbReference type="RefSeq" id="WP_014356407.1">
    <property type="nucleotide sequence ID" value="NC_016894.1"/>
</dbReference>
<evidence type="ECO:0000259" key="4">
    <source>
        <dbReference type="Pfam" id="PF01814"/>
    </source>
</evidence>
<comment type="similarity">
    <text evidence="1">Belongs to the hemerythrin family.</text>
</comment>
<dbReference type="PANTHER" id="PTHR37164">
    <property type="entry name" value="BACTERIOHEMERYTHRIN"/>
    <property type="match status" value="1"/>
</dbReference>
<dbReference type="InterPro" id="IPR012827">
    <property type="entry name" value="Hemerythrin_metal-bd"/>
</dbReference>
<keyword evidence="2" id="KW-0479">Metal-binding</keyword>
<keyword evidence="3" id="KW-0408">Iron</keyword>
<sequence length="133" mass="14989">MAIVWTPDLSVGVNNIDAQHQQLFKKADELFEAGKNGKSKEVIGQLLNFLDTYTQQHFKDEETYMASIKYPELPAQQAAHKAFVSELTKLKNEFEKSGGNICVIINANQMVVDWLTKHISGMDKKIGNYAKTL</sequence>
<dbReference type="GO" id="GO:0046872">
    <property type="term" value="F:metal ion binding"/>
    <property type="evidence" value="ECO:0007669"/>
    <property type="project" value="UniProtKB-KW"/>
</dbReference>
<evidence type="ECO:0000256" key="3">
    <source>
        <dbReference type="ARBA" id="ARBA00023004"/>
    </source>
</evidence>
<dbReference type="Gene3D" id="1.20.120.50">
    <property type="entry name" value="Hemerythrin-like"/>
    <property type="match status" value="1"/>
</dbReference>
<feature type="domain" description="Hemerythrin-like" evidence="4">
    <location>
        <begin position="12"/>
        <end position="126"/>
    </location>
</feature>
<dbReference type="InterPro" id="IPR035938">
    <property type="entry name" value="Hemerythrin-like_sf"/>
</dbReference>
<keyword evidence="6" id="KW-1185">Reference proteome</keyword>
<gene>
    <name evidence="5" type="ordered locus">Awo_c20290</name>
</gene>
<dbReference type="Pfam" id="PF01814">
    <property type="entry name" value="Hemerythrin"/>
    <property type="match status" value="1"/>
</dbReference>
<name>H6LKL5_ACEWD</name>
<dbReference type="CDD" id="cd12107">
    <property type="entry name" value="Hemerythrin"/>
    <property type="match status" value="1"/>
</dbReference>
<evidence type="ECO:0000313" key="6">
    <source>
        <dbReference type="Proteomes" id="UP000007177"/>
    </source>
</evidence>
<protein>
    <submittedName>
        <fullName evidence="5">Hemerythrin-like protein</fullName>
    </submittedName>
</protein>